<evidence type="ECO:0008006" key="3">
    <source>
        <dbReference type="Google" id="ProtNLM"/>
    </source>
</evidence>
<comment type="caution">
    <text evidence="1">The sequence shown here is derived from an EMBL/GenBank/DDBJ whole genome shotgun (WGS) entry which is preliminary data.</text>
</comment>
<dbReference type="EMBL" id="JANQDO010000101">
    <property type="protein sequence ID" value="MDH6058395.1"/>
    <property type="molecule type" value="Genomic_DNA"/>
</dbReference>
<name>A0ABT6K8P8_9CYAN</name>
<evidence type="ECO:0000313" key="2">
    <source>
        <dbReference type="Proteomes" id="UP001159371"/>
    </source>
</evidence>
<protein>
    <recommendedName>
        <fullName evidence="3">Outer membrane protein beta-barrel domain-containing protein</fullName>
    </recommendedName>
</protein>
<dbReference type="RefSeq" id="WP_280657537.1">
    <property type="nucleotide sequence ID" value="NZ_JANQDO010000101.1"/>
</dbReference>
<feature type="non-terminal residue" evidence="1">
    <location>
        <position position="1"/>
    </location>
</feature>
<gene>
    <name evidence="1" type="ORF">NWP19_16850</name>
</gene>
<reference evidence="1 2" key="1">
    <citation type="journal article" date="2023" name="J. Phycol.">
        <title>Chrysosporum ovalisporum is synonymous with the true-branching cyanobacterium Umezakia natans (Nostocales/Aphanizomenonaceae).</title>
        <authorList>
            <person name="McGregor G.B."/>
            <person name="Sendall B.C."/>
            <person name="Niiyama Y."/>
            <person name="Tuji A."/>
            <person name="Willis A."/>
        </authorList>
    </citation>
    <scope>NUCLEOTIDE SEQUENCE [LARGE SCALE GENOMIC DNA]</scope>
    <source>
        <strain evidence="1 2">FSS-43</strain>
    </source>
</reference>
<organism evidence="1 2">
    <name type="scientific">Umezakia ovalisporum FSS-43</name>
    <dbReference type="NCBI Taxonomy" id="2740520"/>
    <lineage>
        <taxon>Bacteria</taxon>
        <taxon>Bacillati</taxon>
        <taxon>Cyanobacteriota</taxon>
        <taxon>Cyanophyceae</taxon>
        <taxon>Nostocales</taxon>
        <taxon>Nodulariaceae</taxon>
        <taxon>Umezakia</taxon>
    </lineage>
</organism>
<keyword evidence="2" id="KW-1185">Reference proteome</keyword>
<sequence length="69" mass="7649">GKDVDFAGGLHLNPALGLRFALNGGAALTWSIGYKYQRARTFFENANGFSRTENVYNYNRLALKVGMSF</sequence>
<accession>A0ABT6K8P8</accession>
<dbReference type="Proteomes" id="UP001159371">
    <property type="component" value="Unassembled WGS sequence"/>
</dbReference>
<evidence type="ECO:0000313" key="1">
    <source>
        <dbReference type="EMBL" id="MDH6058395.1"/>
    </source>
</evidence>
<proteinExistence type="predicted"/>